<evidence type="ECO:0000256" key="3">
    <source>
        <dbReference type="ARBA" id="ARBA00012556"/>
    </source>
</evidence>
<evidence type="ECO:0000256" key="2">
    <source>
        <dbReference type="ARBA" id="ARBA00010687"/>
    </source>
</evidence>
<dbReference type="Proteomes" id="UP000255352">
    <property type="component" value="Unassembled WGS sequence"/>
</dbReference>
<sequence length="149" mass="17065">MLKLTFNYSKLDEMEQSGAIYKINGKQQDPLTILKDNGVNYVRLRFWVDPGKQNLPKAWQNQSFEQLNSTVYSYTADVLNQMKAKGIYPDMVQIGNELNSGMLWSYGKSWGGDGKEFTRLATFLKSGVQAVKDTQQSTLKNYASFSRRR</sequence>
<dbReference type="AlphaFoldDB" id="A0A380KMM9"/>
<dbReference type="Gene3D" id="3.20.20.80">
    <property type="entry name" value="Glycosidases"/>
    <property type="match status" value="2"/>
</dbReference>
<name>A0A380KMM9_9STRE</name>
<gene>
    <name evidence="7" type="primary">ganB_1</name>
    <name evidence="7" type="ORF">NCTC13760_00235</name>
</gene>
<proteinExistence type="inferred from homology"/>
<dbReference type="PANTHER" id="PTHR34983:SF1">
    <property type="entry name" value="ARABINOGALACTAN ENDO-BETA-1,4-GALACTANASE A"/>
    <property type="match status" value="1"/>
</dbReference>
<dbReference type="PANTHER" id="PTHR34983">
    <property type="entry name" value="ARABINOGALACTAN ENDO-BETA-1,4-GALACTANASE A"/>
    <property type="match status" value="1"/>
</dbReference>
<evidence type="ECO:0000313" key="8">
    <source>
        <dbReference type="Proteomes" id="UP000255352"/>
    </source>
</evidence>
<comment type="catalytic activity">
    <reaction evidence="1 6">
        <text>The enzyme specifically hydrolyzes (1-&gt;4)-beta-D-galactosidic linkages in type I arabinogalactans.</text>
        <dbReference type="EC" id="3.2.1.89"/>
    </reaction>
</comment>
<dbReference type="SUPFAM" id="SSF51445">
    <property type="entry name" value="(Trans)glycosidases"/>
    <property type="match status" value="1"/>
</dbReference>
<dbReference type="EMBL" id="UHFP01000001">
    <property type="protein sequence ID" value="SUN67589.1"/>
    <property type="molecule type" value="Genomic_DNA"/>
</dbReference>
<evidence type="ECO:0000256" key="4">
    <source>
        <dbReference type="ARBA" id="ARBA00022801"/>
    </source>
</evidence>
<dbReference type="GO" id="GO:0031218">
    <property type="term" value="F:arabinogalactan endo-1,4-beta-galactosidase activity"/>
    <property type="evidence" value="ECO:0007669"/>
    <property type="project" value="UniProtKB-EC"/>
</dbReference>
<accession>A0A380KMM9</accession>
<dbReference type="GO" id="GO:0015926">
    <property type="term" value="F:glucosidase activity"/>
    <property type="evidence" value="ECO:0007669"/>
    <property type="project" value="InterPro"/>
</dbReference>
<dbReference type="Pfam" id="PF07745">
    <property type="entry name" value="Glyco_hydro_53"/>
    <property type="match status" value="1"/>
</dbReference>
<dbReference type="GO" id="GO:0045490">
    <property type="term" value="P:pectin catabolic process"/>
    <property type="evidence" value="ECO:0007669"/>
    <property type="project" value="TreeGrafter"/>
</dbReference>
<evidence type="ECO:0000256" key="6">
    <source>
        <dbReference type="RuleBase" id="RU361192"/>
    </source>
</evidence>
<keyword evidence="4 6" id="KW-0378">Hydrolase</keyword>
<dbReference type="EC" id="3.2.1.89" evidence="3 6"/>
<reference evidence="7 8" key="1">
    <citation type="submission" date="2018-06" db="EMBL/GenBank/DDBJ databases">
        <authorList>
            <consortium name="Pathogen Informatics"/>
            <person name="Doyle S."/>
        </authorList>
    </citation>
    <scope>NUCLEOTIDE SEQUENCE [LARGE SCALE GENOMIC DNA]</scope>
    <source>
        <strain evidence="7 8">NCTC13760</strain>
    </source>
</reference>
<evidence type="ECO:0000256" key="1">
    <source>
        <dbReference type="ARBA" id="ARBA00001695"/>
    </source>
</evidence>
<evidence type="ECO:0000256" key="5">
    <source>
        <dbReference type="ARBA" id="ARBA00023295"/>
    </source>
</evidence>
<dbReference type="InterPro" id="IPR011683">
    <property type="entry name" value="Glyco_hydro_53"/>
</dbReference>
<keyword evidence="5 6" id="KW-0326">Glycosidase</keyword>
<protein>
    <recommendedName>
        <fullName evidence="3 6">Arabinogalactan endo-beta-1,4-galactanase</fullName>
        <ecNumber evidence="3 6">3.2.1.89</ecNumber>
    </recommendedName>
</protein>
<organism evidence="7 8">
    <name type="scientific">Streptococcus infantarius</name>
    <dbReference type="NCBI Taxonomy" id="102684"/>
    <lineage>
        <taxon>Bacteria</taxon>
        <taxon>Bacillati</taxon>
        <taxon>Bacillota</taxon>
        <taxon>Bacilli</taxon>
        <taxon>Lactobacillales</taxon>
        <taxon>Streptococcaceae</taxon>
        <taxon>Streptococcus</taxon>
    </lineage>
</organism>
<comment type="similarity">
    <text evidence="2 6">Belongs to the glycosyl hydrolase 53 family.</text>
</comment>
<dbReference type="InterPro" id="IPR017853">
    <property type="entry name" value="GH"/>
</dbReference>
<evidence type="ECO:0000313" key="7">
    <source>
        <dbReference type="EMBL" id="SUN67589.1"/>
    </source>
</evidence>